<dbReference type="AlphaFoldDB" id="I3IGQ8"/>
<comment type="caution">
    <text evidence="1">The sequence shown here is derived from an EMBL/GenBank/DDBJ whole genome shotgun (WGS) entry which is preliminary data.</text>
</comment>
<proteinExistence type="predicted"/>
<name>I3IGQ8_9BACT</name>
<dbReference type="STRING" id="247490.KSU1_B0046"/>
<gene>
    <name evidence="1" type="ORF">KSU1_B0046</name>
</gene>
<protein>
    <submittedName>
        <fullName evidence="1">Uncharacterized protein</fullName>
    </submittedName>
</protein>
<dbReference type="Proteomes" id="UP000002985">
    <property type="component" value="Unassembled WGS sequence"/>
</dbReference>
<reference evidence="1 2" key="1">
    <citation type="journal article" date="2012" name="FEBS Lett.">
        <title>Anammox organism KSU-1 expresses a NirK-type copper-containing nitrite reductase instead of a NirS-type with cytochrome cd1.</title>
        <authorList>
            <person name="Hira D."/>
            <person name="Toh H."/>
            <person name="Migita C.T."/>
            <person name="Okubo H."/>
            <person name="Nishiyama T."/>
            <person name="Hattori M."/>
            <person name="Furukawa K."/>
            <person name="Fujii T."/>
        </authorList>
    </citation>
    <scope>NUCLEOTIDE SEQUENCE [LARGE SCALE GENOMIC DNA]</scope>
</reference>
<accession>I3IGQ8</accession>
<sequence>MTYKVINNVVIKTANGDLELKKDQTVKLPEKIAQKLIDAGKIKPQTIPYELAERMAIMGENCEPDQVKPYITDFGVLVIPYNSPTKYHYWKTGGQSVCDTLKELGRCDLIEKYTHPDYVN</sequence>
<keyword evidence="2" id="KW-1185">Reference proteome</keyword>
<evidence type="ECO:0000313" key="2">
    <source>
        <dbReference type="Proteomes" id="UP000002985"/>
    </source>
</evidence>
<dbReference type="EMBL" id="BAFH01000002">
    <property type="protein sequence ID" value="GAB60903.1"/>
    <property type="molecule type" value="Genomic_DNA"/>
</dbReference>
<organism evidence="1 2">
    <name type="scientific">Candidatus Jettenia caeni</name>
    <dbReference type="NCBI Taxonomy" id="247490"/>
    <lineage>
        <taxon>Bacteria</taxon>
        <taxon>Pseudomonadati</taxon>
        <taxon>Planctomycetota</taxon>
        <taxon>Candidatus Brocadiia</taxon>
        <taxon>Candidatus Brocadiales</taxon>
        <taxon>Candidatus Brocadiaceae</taxon>
        <taxon>Candidatus Jettenia</taxon>
    </lineage>
</organism>
<evidence type="ECO:0000313" key="1">
    <source>
        <dbReference type="EMBL" id="GAB60903.1"/>
    </source>
</evidence>
<dbReference type="OrthoDB" id="5460048at2"/>